<evidence type="ECO:0000256" key="1">
    <source>
        <dbReference type="SAM" id="Phobius"/>
    </source>
</evidence>
<name>A0ABX8E9B8_9SPHN</name>
<keyword evidence="1" id="KW-0472">Membrane</keyword>
<gene>
    <name evidence="2" type="ORF">HT578_20145</name>
</gene>
<feature type="transmembrane region" description="Helical" evidence="1">
    <location>
        <begin position="35"/>
        <end position="58"/>
    </location>
</feature>
<proteinExistence type="predicted"/>
<keyword evidence="1" id="KW-1133">Transmembrane helix</keyword>
<keyword evidence="1" id="KW-0812">Transmembrane</keyword>
<organism evidence="2 3">
    <name type="scientific">Novosphingobium decolorationis</name>
    <dbReference type="NCBI Taxonomy" id="2698673"/>
    <lineage>
        <taxon>Bacteria</taxon>
        <taxon>Pseudomonadati</taxon>
        <taxon>Pseudomonadota</taxon>
        <taxon>Alphaproteobacteria</taxon>
        <taxon>Sphingomonadales</taxon>
        <taxon>Sphingomonadaceae</taxon>
        <taxon>Novosphingobium</taxon>
    </lineage>
</organism>
<dbReference type="Proteomes" id="UP000677126">
    <property type="component" value="Chromosome"/>
</dbReference>
<dbReference type="EMBL" id="CP054856">
    <property type="protein sequence ID" value="QVM85704.1"/>
    <property type="molecule type" value="Genomic_DNA"/>
</dbReference>
<protein>
    <submittedName>
        <fullName evidence="2">Uncharacterized protein</fullName>
    </submittedName>
</protein>
<sequence length="144" mass="16480">MHQRIEMYPFQVLNFNLRFSNHLRAMFWRQGLGHILGLASWSGFGASLTLGAALPWLYGEPCSSASTSYAQAKLKMCTSQELASVFDAIMLAGSAFLILALLCRLARSAERRREEAVRLREIRGRENHTERLRVHTNRRWPDDT</sequence>
<accession>A0ABX8E9B8</accession>
<evidence type="ECO:0000313" key="3">
    <source>
        <dbReference type="Proteomes" id="UP000677126"/>
    </source>
</evidence>
<evidence type="ECO:0000313" key="2">
    <source>
        <dbReference type="EMBL" id="QVM85704.1"/>
    </source>
</evidence>
<feature type="transmembrane region" description="Helical" evidence="1">
    <location>
        <begin position="82"/>
        <end position="103"/>
    </location>
</feature>
<reference evidence="2 3" key="1">
    <citation type="journal article" date="2021" name="Int. J. Syst. Evol. Microbiol.">
        <title>Novosphingobium decolorationis sp. nov., an aniline blue-decolourizing bacterium isolated from East Pacific sediment.</title>
        <authorList>
            <person name="Chen X."/>
            <person name="Dong B."/>
            <person name="Chen T."/>
            <person name="Ren N."/>
            <person name="Wang J."/>
            <person name="Xu Y."/>
            <person name="Yang J."/>
            <person name="Zhu S."/>
            <person name="Chen J."/>
        </authorList>
    </citation>
    <scope>NUCLEOTIDE SEQUENCE [LARGE SCALE GENOMIC DNA]</scope>
    <source>
        <strain evidence="2 3">502str22</strain>
    </source>
</reference>
<dbReference type="RefSeq" id="WP_213501223.1">
    <property type="nucleotide sequence ID" value="NZ_CP054856.1"/>
</dbReference>
<keyword evidence="3" id="KW-1185">Reference proteome</keyword>